<evidence type="ECO:0000313" key="7">
    <source>
        <dbReference type="EMBL" id="GAC21314.1"/>
    </source>
</evidence>
<dbReference type="GO" id="GO:0043709">
    <property type="term" value="P:cell adhesion involved in single-species biofilm formation"/>
    <property type="evidence" value="ECO:0007669"/>
    <property type="project" value="TreeGrafter"/>
</dbReference>
<dbReference type="FunFam" id="3.30.70.270:FF:000001">
    <property type="entry name" value="Diguanylate cyclase domain protein"/>
    <property type="match status" value="1"/>
</dbReference>
<dbReference type="PROSITE" id="PS50110">
    <property type="entry name" value="RESPONSE_REGULATORY"/>
    <property type="match status" value="1"/>
</dbReference>
<dbReference type="InterPro" id="IPR011006">
    <property type="entry name" value="CheY-like_superfamily"/>
</dbReference>
<reference evidence="7 8" key="1">
    <citation type="journal article" date="2017" name="Antonie Van Leeuwenhoek">
        <title>Rhizobium rhizosphaerae sp. nov., a novel species isolated from rice rhizosphere.</title>
        <authorList>
            <person name="Zhao J.J."/>
            <person name="Zhang J."/>
            <person name="Zhang R.J."/>
            <person name="Zhang C.W."/>
            <person name="Yin H.Q."/>
            <person name="Zhang X.X."/>
        </authorList>
    </citation>
    <scope>NUCLEOTIDE SEQUENCE [LARGE SCALE GENOMIC DNA]</scope>
    <source>
        <strain evidence="7 8">BSs20135</strain>
    </source>
</reference>
<dbReference type="EC" id="2.7.7.65" evidence="2"/>
<sequence>MMPKSSNLLQTEESAYLNRVFTDIDQTLMLVGTSQSTQNLSVTFEKTFNVVTASNTQDIFKALGSENIDLILVDTAGDNELWIESLRYIRSSSLLNLIPVIVLSEKNSVYEQLTALELGALDCLLKPVNPFLLTAKISNYMKLMKNVRELELVSSTDGLTGLANKMQLDTTLLSEWHRMRRSKRPLCALMIDVDHFKLFNDAYGHLEGDECLKSVAEVIKHVTGRDSDFAARFGGEEFVILLPCTEKSGAEKIAQTLLTKIVALKIPSASKQHKFLSVSIGVSSCQPHDIDAQGIEPSWLLEEADKNMYKAKQNGRNQYCL</sequence>
<dbReference type="Pfam" id="PF00990">
    <property type="entry name" value="GGDEF"/>
    <property type="match status" value="1"/>
</dbReference>
<gene>
    <name evidence="7" type="ORF">GARC_4372</name>
</gene>
<accession>K6XL10</accession>
<comment type="catalytic activity">
    <reaction evidence="3">
        <text>2 GTP = 3',3'-c-di-GMP + 2 diphosphate</text>
        <dbReference type="Rhea" id="RHEA:24898"/>
        <dbReference type="ChEBI" id="CHEBI:33019"/>
        <dbReference type="ChEBI" id="CHEBI:37565"/>
        <dbReference type="ChEBI" id="CHEBI:58805"/>
        <dbReference type="EC" id="2.7.7.65"/>
    </reaction>
</comment>
<organism evidence="7 8">
    <name type="scientific">Paraglaciecola arctica BSs20135</name>
    <dbReference type="NCBI Taxonomy" id="493475"/>
    <lineage>
        <taxon>Bacteria</taxon>
        <taxon>Pseudomonadati</taxon>
        <taxon>Pseudomonadota</taxon>
        <taxon>Gammaproteobacteria</taxon>
        <taxon>Alteromonadales</taxon>
        <taxon>Alteromonadaceae</taxon>
        <taxon>Paraglaciecola</taxon>
    </lineage>
</organism>
<dbReference type="GO" id="GO:0000160">
    <property type="term" value="P:phosphorelay signal transduction system"/>
    <property type="evidence" value="ECO:0007669"/>
    <property type="project" value="InterPro"/>
</dbReference>
<feature type="domain" description="GGDEF" evidence="6">
    <location>
        <begin position="184"/>
        <end position="321"/>
    </location>
</feature>
<proteinExistence type="predicted"/>
<protein>
    <recommendedName>
        <fullName evidence="2">diguanylate cyclase</fullName>
        <ecNumber evidence="2">2.7.7.65</ecNumber>
    </recommendedName>
</protein>
<dbReference type="SMART" id="SM00267">
    <property type="entry name" value="GGDEF"/>
    <property type="match status" value="1"/>
</dbReference>
<evidence type="ECO:0000256" key="2">
    <source>
        <dbReference type="ARBA" id="ARBA00012528"/>
    </source>
</evidence>
<dbReference type="PANTHER" id="PTHR45138:SF9">
    <property type="entry name" value="DIGUANYLATE CYCLASE DGCM-RELATED"/>
    <property type="match status" value="1"/>
</dbReference>
<dbReference type="Proteomes" id="UP000006327">
    <property type="component" value="Unassembled WGS sequence"/>
</dbReference>
<dbReference type="SMART" id="SM00448">
    <property type="entry name" value="REC"/>
    <property type="match status" value="1"/>
</dbReference>
<dbReference type="SUPFAM" id="SSF52172">
    <property type="entry name" value="CheY-like"/>
    <property type="match status" value="1"/>
</dbReference>
<evidence type="ECO:0000313" key="8">
    <source>
        <dbReference type="Proteomes" id="UP000006327"/>
    </source>
</evidence>
<dbReference type="GO" id="GO:1902201">
    <property type="term" value="P:negative regulation of bacterial-type flagellum-dependent cell motility"/>
    <property type="evidence" value="ECO:0007669"/>
    <property type="project" value="TreeGrafter"/>
</dbReference>
<dbReference type="AlphaFoldDB" id="K6XL10"/>
<dbReference type="GO" id="GO:0005886">
    <property type="term" value="C:plasma membrane"/>
    <property type="evidence" value="ECO:0007669"/>
    <property type="project" value="TreeGrafter"/>
</dbReference>
<dbReference type="RefSeq" id="WP_007624107.1">
    <property type="nucleotide sequence ID" value="NZ_BAEO01000062.1"/>
</dbReference>
<dbReference type="Gene3D" id="3.40.50.2300">
    <property type="match status" value="1"/>
</dbReference>
<dbReference type="OrthoDB" id="73375at2"/>
<comment type="caution">
    <text evidence="7">The sequence shown here is derived from an EMBL/GenBank/DDBJ whole genome shotgun (WGS) entry which is preliminary data.</text>
</comment>
<evidence type="ECO:0000256" key="1">
    <source>
        <dbReference type="ARBA" id="ARBA00001946"/>
    </source>
</evidence>
<dbReference type="PROSITE" id="PS50887">
    <property type="entry name" value="GGDEF"/>
    <property type="match status" value="1"/>
</dbReference>
<dbReference type="InterPro" id="IPR000160">
    <property type="entry name" value="GGDEF_dom"/>
</dbReference>
<dbReference type="NCBIfam" id="TIGR00254">
    <property type="entry name" value="GGDEF"/>
    <property type="match status" value="1"/>
</dbReference>
<dbReference type="InterPro" id="IPR029787">
    <property type="entry name" value="Nucleotide_cyclase"/>
</dbReference>
<dbReference type="SUPFAM" id="SSF55073">
    <property type="entry name" value="Nucleotide cyclase"/>
    <property type="match status" value="1"/>
</dbReference>
<keyword evidence="4" id="KW-0597">Phosphoprotein</keyword>
<dbReference type="GO" id="GO:0052621">
    <property type="term" value="F:diguanylate cyclase activity"/>
    <property type="evidence" value="ECO:0007669"/>
    <property type="project" value="UniProtKB-EC"/>
</dbReference>
<evidence type="ECO:0000256" key="3">
    <source>
        <dbReference type="ARBA" id="ARBA00034247"/>
    </source>
</evidence>
<dbReference type="Pfam" id="PF00072">
    <property type="entry name" value="Response_reg"/>
    <property type="match status" value="1"/>
</dbReference>
<evidence type="ECO:0000256" key="4">
    <source>
        <dbReference type="PROSITE-ProRule" id="PRU00169"/>
    </source>
</evidence>
<name>K6XL10_9ALTE</name>
<evidence type="ECO:0000259" key="6">
    <source>
        <dbReference type="PROSITE" id="PS50887"/>
    </source>
</evidence>
<dbReference type="PANTHER" id="PTHR45138">
    <property type="entry name" value="REGULATORY COMPONENTS OF SENSORY TRANSDUCTION SYSTEM"/>
    <property type="match status" value="1"/>
</dbReference>
<dbReference type="eggNOG" id="COG3706">
    <property type="taxonomic scope" value="Bacteria"/>
</dbReference>
<feature type="domain" description="Response regulatory" evidence="5">
    <location>
        <begin position="19"/>
        <end position="141"/>
    </location>
</feature>
<evidence type="ECO:0000259" key="5">
    <source>
        <dbReference type="PROSITE" id="PS50110"/>
    </source>
</evidence>
<comment type="cofactor">
    <cofactor evidence="1">
        <name>Mg(2+)</name>
        <dbReference type="ChEBI" id="CHEBI:18420"/>
    </cofactor>
</comment>
<dbReference type="InterPro" id="IPR050469">
    <property type="entry name" value="Diguanylate_Cyclase"/>
</dbReference>
<dbReference type="STRING" id="493475.GARC_4372"/>
<dbReference type="InterPro" id="IPR001789">
    <property type="entry name" value="Sig_transdc_resp-reg_receiver"/>
</dbReference>
<dbReference type="EMBL" id="BAEO01000062">
    <property type="protein sequence ID" value="GAC21314.1"/>
    <property type="molecule type" value="Genomic_DNA"/>
</dbReference>
<dbReference type="CDD" id="cd01949">
    <property type="entry name" value="GGDEF"/>
    <property type="match status" value="1"/>
</dbReference>
<feature type="modified residue" description="4-aspartylphosphate" evidence="4">
    <location>
        <position position="74"/>
    </location>
</feature>
<dbReference type="Gene3D" id="3.30.70.270">
    <property type="match status" value="1"/>
</dbReference>
<dbReference type="InterPro" id="IPR043128">
    <property type="entry name" value="Rev_trsase/Diguanyl_cyclase"/>
</dbReference>
<keyword evidence="8" id="KW-1185">Reference proteome</keyword>